<evidence type="ECO:0000313" key="3">
    <source>
        <dbReference type="EMBL" id="SHE63030.1"/>
    </source>
</evidence>
<organism evidence="3 4">
    <name type="scientific">Ferrithrix thermotolerans DSM 19514</name>
    <dbReference type="NCBI Taxonomy" id="1121881"/>
    <lineage>
        <taxon>Bacteria</taxon>
        <taxon>Bacillati</taxon>
        <taxon>Actinomycetota</taxon>
        <taxon>Acidimicrobiia</taxon>
        <taxon>Acidimicrobiales</taxon>
        <taxon>Acidimicrobiaceae</taxon>
        <taxon>Ferrithrix</taxon>
    </lineage>
</organism>
<keyword evidence="4" id="KW-1185">Reference proteome</keyword>
<dbReference type="InterPro" id="IPR011234">
    <property type="entry name" value="Fumarylacetoacetase-like_C"/>
</dbReference>
<dbReference type="GO" id="GO:0005737">
    <property type="term" value="C:cytoplasm"/>
    <property type="evidence" value="ECO:0007669"/>
    <property type="project" value="TreeGrafter"/>
</dbReference>
<dbReference type="PANTHER" id="PTHR30143:SF0">
    <property type="entry name" value="2-KETO-4-PENTENOATE HYDRATASE"/>
    <property type="match status" value="1"/>
</dbReference>
<accession>A0A1M4V298</accession>
<dbReference type="Proteomes" id="UP000184295">
    <property type="component" value="Unassembled WGS sequence"/>
</dbReference>
<dbReference type="SUPFAM" id="SSF56529">
    <property type="entry name" value="FAH"/>
    <property type="match status" value="1"/>
</dbReference>
<evidence type="ECO:0000313" key="4">
    <source>
        <dbReference type="Proteomes" id="UP000184295"/>
    </source>
</evidence>
<dbReference type="EMBL" id="FQUL01000013">
    <property type="protein sequence ID" value="SHE63030.1"/>
    <property type="molecule type" value="Genomic_DNA"/>
</dbReference>
<dbReference type="Gene3D" id="3.90.850.10">
    <property type="entry name" value="Fumarylacetoacetase-like, C-terminal domain"/>
    <property type="match status" value="1"/>
</dbReference>
<dbReference type="RefSeq" id="WP_072789888.1">
    <property type="nucleotide sequence ID" value="NZ_FQUL01000013.1"/>
</dbReference>
<keyword evidence="1" id="KW-0456">Lyase</keyword>
<dbReference type="PANTHER" id="PTHR30143">
    <property type="entry name" value="ACID HYDRATASE"/>
    <property type="match status" value="1"/>
</dbReference>
<reference evidence="4" key="1">
    <citation type="submission" date="2016-11" db="EMBL/GenBank/DDBJ databases">
        <authorList>
            <person name="Varghese N."/>
            <person name="Submissions S."/>
        </authorList>
    </citation>
    <scope>NUCLEOTIDE SEQUENCE [LARGE SCALE GENOMIC DNA]</scope>
    <source>
        <strain evidence="4">DSM 19514</strain>
    </source>
</reference>
<evidence type="ECO:0000259" key="2">
    <source>
        <dbReference type="Pfam" id="PF01557"/>
    </source>
</evidence>
<dbReference type="Pfam" id="PF01557">
    <property type="entry name" value="FAA_hydrolase"/>
    <property type="match status" value="1"/>
</dbReference>
<dbReference type="AlphaFoldDB" id="A0A1M4V298"/>
<dbReference type="GO" id="GO:0008684">
    <property type="term" value="F:2-oxopent-4-enoate hydratase activity"/>
    <property type="evidence" value="ECO:0007669"/>
    <property type="project" value="TreeGrafter"/>
</dbReference>
<dbReference type="STRING" id="1121881.SAMN02745225_01171"/>
<name>A0A1M4V298_9ACTN</name>
<gene>
    <name evidence="3" type="ORF">SAMN02745225_01171</name>
</gene>
<dbReference type="OrthoDB" id="9792137at2"/>
<protein>
    <submittedName>
        <fullName evidence="3">2-oxo-3-hexenedioate decarboxylase</fullName>
    </submittedName>
</protein>
<feature type="domain" description="Fumarylacetoacetase-like C-terminal" evidence="2">
    <location>
        <begin position="93"/>
        <end position="246"/>
    </location>
</feature>
<dbReference type="InterPro" id="IPR050772">
    <property type="entry name" value="Hydratase-Decarb/MhpD_sf"/>
</dbReference>
<evidence type="ECO:0000256" key="1">
    <source>
        <dbReference type="ARBA" id="ARBA00023239"/>
    </source>
</evidence>
<dbReference type="InterPro" id="IPR036663">
    <property type="entry name" value="Fumarylacetoacetase_C_sf"/>
</dbReference>
<sequence length="252" mass="27553">MNNDFLAELIKARRKGVLLEGKIHNDLTLKEAYKLQDAYCEAIYPDQRLLGYKMGLTSKPKQVTMGISKPIFGRLYEADMYQSGAVPHSAFVQPRCEPEVALLVREDIDPSDSKDEVIAKLYGATVAVEILDSRFKGYRFNVEEVVADNTSAAGYCIYPGFVPVPPEIDRLAVEISLNGEGIHFASTSAVMGSPVDSLMELIGLLAAFNERLRKGDVVMTGGITDAVPVSLGDVVTVKVEQLSSIELCFKGE</sequence>
<proteinExistence type="predicted"/>